<keyword evidence="2" id="KW-1185">Reference proteome</keyword>
<evidence type="ECO:0000313" key="2">
    <source>
        <dbReference type="Proteomes" id="UP000257109"/>
    </source>
</evidence>
<proteinExistence type="predicted"/>
<reference evidence="1" key="1">
    <citation type="submission" date="2018-05" db="EMBL/GenBank/DDBJ databases">
        <title>Draft genome of Mucuna pruriens seed.</title>
        <authorList>
            <person name="Nnadi N.E."/>
            <person name="Vos R."/>
            <person name="Hasami M.H."/>
            <person name="Devisetty U.K."/>
            <person name="Aguiy J.C."/>
        </authorList>
    </citation>
    <scope>NUCLEOTIDE SEQUENCE [LARGE SCALE GENOMIC DNA]</scope>
    <source>
        <strain evidence="1">JCA_2017</strain>
    </source>
</reference>
<dbReference type="AlphaFoldDB" id="A0A371GP16"/>
<protein>
    <submittedName>
        <fullName evidence="1">Uncharacterized protein</fullName>
    </submittedName>
</protein>
<organism evidence="1 2">
    <name type="scientific">Mucuna pruriens</name>
    <name type="common">Velvet bean</name>
    <name type="synonym">Dolichos pruriens</name>
    <dbReference type="NCBI Taxonomy" id="157652"/>
    <lineage>
        <taxon>Eukaryota</taxon>
        <taxon>Viridiplantae</taxon>
        <taxon>Streptophyta</taxon>
        <taxon>Embryophyta</taxon>
        <taxon>Tracheophyta</taxon>
        <taxon>Spermatophyta</taxon>
        <taxon>Magnoliopsida</taxon>
        <taxon>eudicotyledons</taxon>
        <taxon>Gunneridae</taxon>
        <taxon>Pentapetalae</taxon>
        <taxon>rosids</taxon>
        <taxon>fabids</taxon>
        <taxon>Fabales</taxon>
        <taxon>Fabaceae</taxon>
        <taxon>Papilionoideae</taxon>
        <taxon>50 kb inversion clade</taxon>
        <taxon>NPAAA clade</taxon>
        <taxon>indigoferoid/millettioid clade</taxon>
        <taxon>Phaseoleae</taxon>
        <taxon>Mucuna</taxon>
    </lineage>
</organism>
<gene>
    <name evidence="1" type="ORF">CR513_25828</name>
</gene>
<comment type="caution">
    <text evidence="1">The sequence shown here is derived from an EMBL/GenBank/DDBJ whole genome shotgun (WGS) entry which is preliminary data.</text>
</comment>
<accession>A0A371GP16</accession>
<dbReference type="EMBL" id="QJKJ01004953">
    <property type="protein sequence ID" value="RDX92093.1"/>
    <property type="molecule type" value="Genomic_DNA"/>
</dbReference>
<name>A0A371GP16_MUCPR</name>
<feature type="non-terminal residue" evidence="1">
    <location>
        <position position="1"/>
    </location>
</feature>
<evidence type="ECO:0000313" key="1">
    <source>
        <dbReference type="EMBL" id="RDX92093.1"/>
    </source>
</evidence>
<dbReference type="OrthoDB" id="1739701at2759"/>
<sequence length="84" mass="9375">MVITIEVANFTVKKALIDQVQYLIVLVDTSYNVLIGRLVLNALGAIISTSHLVMKFPSSNDRQGQPEDDLTMLHIQSQDVDQTF</sequence>
<dbReference type="Proteomes" id="UP000257109">
    <property type="component" value="Unassembled WGS sequence"/>
</dbReference>